<dbReference type="Gene3D" id="3.90.1150.200">
    <property type="match status" value="1"/>
</dbReference>
<dbReference type="Proteomes" id="UP001377573">
    <property type="component" value="Chromosome"/>
</dbReference>
<organism evidence="2 3">
    <name type="scientific">Microbacterium paraoxydans</name>
    <dbReference type="NCBI Taxonomy" id="199592"/>
    <lineage>
        <taxon>Bacteria</taxon>
        <taxon>Bacillati</taxon>
        <taxon>Actinomycetota</taxon>
        <taxon>Actinomycetes</taxon>
        <taxon>Micrococcales</taxon>
        <taxon>Microbacteriaceae</taxon>
        <taxon>Microbacterium</taxon>
    </lineage>
</organism>
<dbReference type="Pfam" id="PF08818">
    <property type="entry name" value="DUF1801"/>
    <property type="match status" value="1"/>
</dbReference>
<gene>
    <name evidence="2" type="ORF">V8Z62_02085</name>
</gene>
<proteinExistence type="predicted"/>
<accession>A0ABZ2HR61</accession>
<dbReference type="InterPro" id="IPR014922">
    <property type="entry name" value="YdhG-like"/>
</dbReference>
<evidence type="ECO:0000313" key="2">
    <source>
        <dbReference type="EMBL" id="WWS85031.1"/>
    </source>
</evidence>
<keyword evidence="3" id="KW-1185">Reference proteome</keyword>
<protein>
    <submittedName>
        <fullName evidence="2">DUF1801 domain-containing protein</fullName>
    </submittedName>
</protein>
<dbReference type="RefSeq" id="WP_338566604.1">
    <property type="nucleotide sequence ID" value="NZ_CP146240.1"/>
</dbReference>
<evidence type="ECO:0000259" key="1">
    <source>
        <dbReference type="Pfam" id="PF08818"/>
    </source>
</evidence>
<dbReference type="EMBL" id="CP146240">
    <property type="protein sequence ID" value="WWS85031.1"/>
    <property type="molecule type" value="Genomic_DNA"/>
</dbReference>
<name>A0ABZ2HR61_9MICO</name>
<dbReference type="SUPFAM" id="SSF159888">
    <property type="entry name" value="YdhG-like"/>
    <property type="match status" value="1"/>
</dbReference>
<sequence length="118" mass="12454">MGTIDDYLTDLDAADRAVIDRLYAIAGEEVPDAEQGTGYGMPALVYDGKPLLSVMRAKKHIGVYPFSPAAVAAVADVLAGHPGVSLDKGTIRFQPEHPLPAEAVRALIRARVSQIDAG</sequence>
<feature type="domain" description="YdhG-like" evidence="1">
    <location>
        <begin position="16"/>
        <end position="112"/>
    </location>
</feature>
<reference evidence="2 3" key="1">
    <citation type="submission" date="2024-02" db="EMBL/GenBank/DDBJ databases">
        <authorList>
            <person name="Alasadi S."/>
            <person name="Hussein S.A."/>
        </authorList>
    </citation>
    <scope>NUCLEOTIDE SEQUENCE [LARGE SCALE GENOMIC DNA]</scope>
    <source>
        <strain evidence="2 3">GJ_SRA_44_2022</strain>
    </source>
</reference>
<evidence type="ECO:0000313" key="3">
    <source>
        <dbReference type="Proteomes" id="UP001377573"/>
    </source>
</evidence>